<name>A0A2K2AMX9_POPTR</name>
<evidence type="ECO:0000313" key="2">
    <source>
        <dbReference type="Proteomes" id="UP000006729"/>
    </source>
</evidence>
<dbReference type="AlphaFoldDB" id="A0A2K2AMX9"/>
<dbReference type="InParanoid" id="A0A2K2AMX9"/>
<dbReference type="Proteomes" id="UP000006729">
    <property type="component" value="Chromosome 4"/>
</dbReference>
<gene>
    <name evidence="1" type="ORF">POPTR_004G002100</name>
</gene>
<proteinExistence type="predicted"/>
<accession>A0A2K2AMX9</accession>
<evidence type="ECO:0000313" key="1">
    <source>
        <dbReference type="EMBL" id="PNT38889.1"/>
    </source>
</evidence>
<organism evidence="1 2">
    <name type="scientific">Populus trichocarpa</name>
    <name type="common">Western balsam poplar</name>
    <name type="synonym">Populus balsamifera subsp. trichocarpa</name>
    <dbReference type="NCBI Taxonomy" id="3694"/>
    <lineage>
        <taxon>Eukaryota</taxon>
        <taxon>Viridiplantae</taxon>
        <taxon>Streptophyta</taxon>
        <taxon>Embryophyta</taxon>
        <taxon>Tracheophyta</taxon>
        <taxon>Spermatophyta</taxon>
        <taxon>Magnoliopsida</taxon>
        <taxon>eudicotyledons</taxon>
        <taxon>Gunneridae</taxon>
        <taxon>Pentapetalae</taxon>
        <taxon>rosids</taxon>
        <taxon>fabids</taxon>
        <taxon>Malpighiales</taxon>
        <taxon>Salicaceae</taxon>
        <taxon>Saliceae</taxon>
        <taxon>Populus</taxon>
    </lineage>
</organism>
<dbReference type="EMBL" id="CM009293">
    <property type="protein sequence ID" value="PNT38889.1"/>
    <property type="molecule type" value="Genomic_DNA"/>
</dbReference>
<sequence>METSIIYKRNPNTITVHLLDYSSEEGNNSIPRSAALLLMYTNQPISKCLALPHYNISQHLPLGVLFPHCILLSIHSTYKLDYA</sequence>
<reference evidence="1 2" key="1">
    <citation type="journal article" date="2006" name="Science">
        <title>The genome of black cottonwood, Populus trichocarpa (Torr. &amp; Gray).</title>
        <authorList>
            <person name="Tuskan G.A."/>
            <person name="Difazio S."/>
            <person name="Jansson S."/>
            <person name="Bohlmann J."/>
            <person name="Grigoriev I."/>
            <person name="Hellsten U."/>
            <person name="Putnam N."/>
            <person name="Ralph S."/>
            <person name="Rombauts S."/>
            <person name="Salamov A."/>
            <person name="Schein J."/>
            <person name="Sterck L."/>
            <person name="Aerts A."/>
            <person name="Bhalerao R.R."/>
            <person name="Bhalerao R.P."/>
            <person name="Blaudez D."/>
            <person name="Boerjan W."/>
            <person name="Brun A."/>
            <person name="Brunner A."/>
            <person name="Busov V."/>
            <person name="Campbell M."/>
            <person name="Carlson J."/>
            <person name="Chalot M."/>
            <person name="Chapman J."/>
            <person name="Chen G.L."/>
            <person name="Cooper D."/>
            <person name="Coutinho P.M."/>
            <person name="Couturier J."/>
            <person name="Covert S."/>
            <person name="Cronk Q."/>
            <person name="Cunningham R."/>
            <person name="Davis J."/>
            <person name="Degroeve S."/>
            <person name="Dejardin A."/>
            <person name="Depamphilis C."/>
            <person name="Detter J."/>
            <person name="Dirks B."/>
            <person name="Dubchak I."/>
            <person name="Duplessis S."/>
            <person name="Ehlting J."/>
            <person name="Ellis B."/>
            <person name="Gendler K."/>
            <person name="Goodstein D."/>
            <person name="Gribskov M."/>
            <person name="Grimwood J."/>
            <person name="Groover A."/>
            <person name="Gunter L."/>
            <person name="Hamberger B."/>
            <person name="Heinze B."/>
            <person name="Helariutta Y."/>
            <person name="Henrissat B."/>
            <person name="Holligan D."/>
            <person name="Holt R."/>
            <person name="Huang W."/>
            <person name="Islam-Faridi N."/>
            <person name="Jones S."/>
            <person name="Jones-Rhoades M."/>
            <person name="Jorgensen R."/>
            <person name="Joshi C."/>
            <person name="Kangasjarvi J."/>
            <person name="Karlsson J."/>
            <person name="Kelleher C."/>
            <person name="Kirkpatrick R."/>
            <person name="Kirst M."/>
            <person name="Kohler A."/>
            <person name="Kalluri U."/>
            <person name="Larimer F."/>
            <person name="Leebens-Mack J."/>
            <person name="Leple J.C."/>
            <person name="Locascio P."/>
            <person name="Lou Y."/>
            <person name="Lucas S."/>
            <person name="Martin F."/>
            <person name="Montanini B."/>
            <person name="Napoli C."/>
            <person name="Nelson D.R."/>
            <person name="Nelson C."/>
            <person name="Nieminen K."/>
            <person name="Nilsson O."/>
            <person name="Pereda V."/>
            <person name="Peter G."/>
            <person name="Philippe R."/>
            <person name="Pilate G."/>
            <person name="Poliakov A."/>
            <person name="Razumovskaya J."/>
            <person name="Richardson P."/>
            <person name="Rinaldi C."/>
            <person name="Ritland K."/>
            <person name="Rouze P."/>
            <person name="Ryaboy D."/>
            <person name="Schmutz J."/>
            <person name="Schrader J."/>
            <person name="Segerman B."/>
            <person name="Shin H."/>
            <person name="Siddiqui A."/>
            <person name="Sterky F."/>
            <person name="Terry A."/>
            <person name="Tsai C.J."/>
            <person name="Uberbacher E."/>
            <person name="Unneberg P."/>
            <person name="Vahala J."/>
            <person name="Wall K."/>
            <person name="Wessler S."/>
            <person name="Yang G."/>
            <person name="Yin T."/>
            <person name="Douglas C."/>
            <person name="Marra M."/>
            <person name="Sandberg G."/>
            <person name="Van de Peer Y."/>
            <person name="Rokhsar D."/>
        </authorList>
    </citation>
    <scope>NUCLEOTIDE SEQUENCE [LARGE SCALE GENOMIC DNA]</scope>
    <source>
        <strain evidence="2">cv. Nisqually</strain>
    </source>
</reference>
<keyword evidence="2" id="KW-1185">Reference proteome</keyword>
<protein>
    <submittedName>
        <fullName evidence="1">Uncharacterized protein</fullName>
    </submittedName>
</protein>